<keyword evidence="1" id="KW-1133">Transmembrane helix</keyword>
<dbReference type="Proteomes" id="UP000018895">
    <property type="component" value="Unassembled WGS sequence"/>
</dbReference>
<proteinExistence type="predicted"/>
<protein>
    <submittedName>
        <fullName evidence="2">Uncharacterized protein</fullName>
    </submittedName>
</protein>
<evidence type="ECO:0000256" key="1">
    <source>
        <dbReference type="SAM" id="Phobius"/>
    </source>
</evidence>
<name>W4QFY3_9BACI</name>
<dbReference type="STRING" id="1236971.JCM9152_1968"/>
<comment type="caution">
    <text evidence="2">The sequence shown here is derived from an EMBL/GenBank/DDBJ whole genome shotgun (WGS) entry which is preliminary data.</text>
</comment>
<keyword evidence="3" id="KW-1185">Reference proteome</keyword>
<dbReference type="RefSeq" id="WP_235715669.1">
    <property type="nucleotide sequence ID" value="NZ_BAUU01000012.1"/>
</dbReference>
<gene>
    <name evidence="2" type="ORF">JCM9152_1968</name>
</gene>
<evidence type="ECO:0000313" key="3">
    <source>
        <dbReference type="Proteomes" id="UP000018895"/>
    </source>
</evidence>
<accession>W4QFY3</accession>
<keyword evidence="1" id="KW-0472">Membrane</keyword>
<dbReference type="AlphaFoldDB" id="W4QFY3"/>
<evidence type="ECO:0000313" key="2">
    <source>
        <dbReference type="EMBL" id="GAE30558.1"/>
    </source>
</evidence>
<sequence length="58" mass="6388">MIEGTQWDMRIIMLLAVTLLVQSIFLFRDAQKEGATNGFGVFGVASISYADVILFSVC</sequence>
<reference evidence="2" key="1">
    <citation type="journal article" date="2014" name="Genome Announc.">
        <title>Draft Genome Sequences of Three Alkaliphilic Bacillus Strains, Bacillus wakoensis JCM 9140T, Bacillus akibai JCM 9157T, and Bacillus hemicellulosilyticus JCM 9152T.</title>
        <authorList>
            <person name="Yuki M."/>
            <person name="Oshima K."/>
            <person name="Suda W."/>
            <person name="Oshida Y."/>
            <person name="Kitamura K."/>
            <person name="Iida T."/>
            <person name="Hattori M."/>
            <person name="Ohkuma M."/>
        </authorList>
    </citation>
    <scope>NUCLEOTIDE SEQUENCE [LARGE SCALE GENOMIC DNA]</scope>
    <source>
        <strain evidence="2">JCM 9152</strain>
    </source>
</reference>
<organism evidence="2 3">
    <name type="scientific">Halalkalibacter hemicellulosilyticusJCM 9152</name>
    <dbReference type="NCBI Taxonomy" id="1236971"/>
    <lineage>
        <taxon>Bacteria</taxon>
        <taxon>Bacillati</taxon>
        <taxon>Bacillota</taxon>
        <taxon>Bacilli</taxon>
        <taxon>Bacillales</taxon>
        <taxon>Bacillaceae</taxon>
        <taxon>Halalkalibacter</taxon>
    </lineage>
</organism>
<keyword evidence="1" id="KW-0812">Transmembrane</keyword>
<dbReference type="EMBL" id="BAUU01000012">
    <property type="protein sequence ID" value="GAE30558.1"/>
    <property type="molecule type" value="Genomic_DNA"/>
</dbReference>
<feature type="transmembrane region" description="Helical" evidence="1">
    <location>
        <begin position="39"/>
        <end position="57"/>
    </location>
</feature>
<feature type="transmembrane region" description="Helical" evidence="1">
    <location>
        <begin position="7"/>
        <end position="27"/>
    </location>
</feature>